<organism evidence="1 2">
    <name type="scientific">Pedobacter zeae</name>
    <dbReference type="NCBI Taxonomy" id="1737356"/>
    <lineage>
        <taxon>Bacteria</taxon>
        <taxon>Pseudomonadati</taxon>
        <taxon>Bacteroidota</taxon>
        <taxon>Sphingobacteriia</taxon>
        <taxon>Sphingobacteriales</taxon>
        <taxon>Sphingobacteriaceae</taxon>
        <taxon>Pedobacter</taxon>
    </lineage>
</organism>
<reference evidence="1 2" key="1">
    <citation type="submission" date="2020-08" db="EMBL/GenBank/DDBJ databases">
        <title>Genomic Encyclopedia of Type Strains, Phase IV (KMG-IV): sequencing the most valuable type-strain genomes for metagenomic binning, comparative biology and taxonomic classification.</title>
        <authorList>
            <person name="Goeker M."/>
        </authorList>
    </citation>
    <scope>NUCLEOTIDE SEQUENCE [LARGE SCALE GENOMIC DNA]</scope>
    <source>
        <strain evidence="1 2">DSM 100774</strain>
    </source>
</reference>
<comment type="caution">
    <text evidence="1">The sequence shown here is derived from an EMBL/GenBank/DDBJ whole genome shotgun (WGS) entry which is preliminary data.</text>
</comment>
<protein>
    <submittedName>
        <fullName evidence="1">Uncharacterized protein</fullName>
    </submittedName>
</protein>
<dbReference type="EMBL" id="JACIEF010000001">
    <property type="protein sequence ID" value="MBB4107346.1"/>
    <property type="molecule type" value="Genomic_DNA"/>
</dbReference>
<name>A0A7W6P5U4_9SPHI</name>
<proteinExistence type="predicted"/>
<sequence length="56" mass="6458">MLLILFVHIIFTKKNIFYSPNAFSCFSGATNQYKTLITNNLTITKAQRLKNSIIDF</sequence>
<dbReference type="AlphaFoldDB" id="A0A7W6P5U4"/>
<dbReference type="Proteomes" id="UP000532273">
    <property type="component" value="Unassembled WGS sequence"/>
</dbReference>
<gene>
    <name evidence="1" type="ORF">GGQ60_001306</name>
</gene>
<accession>A0A7W6P5U4</accession>
<evidence type="ECO:0000313" key="1">
    <source>
        <dbReference type="EMBL" id="MBB4107346.1"/>
    </source>
</evidence>
<evidence type="ECO:0000313" key="2">
    <source>
        <dbReference type="Proteomes" id="UP000532273"/>
    </source>
</evidence>